<dbReference type="Proteomes" id="UP001500740">
    <property type="component" value="Unassembled WGS sequence"/>
</dbReference>
<feature type="transmembrane region" description="Helical" evidence="1">
    <location>
        <begin position="120"/>
        <end position="139"/>
    </location>
</feature>
<protein>
    <recommendedName>
        <fullName evidence="2">GGDEF domain-containing protein</fullName>
    </recommendedName>
</protein>
<keyword evidence="4" id="KW-1185">Reference proteome</keyword>
<dbReference type="InterPro" id="IPR029787">
    <property type="entry name" value="Nucleotide_cyclase"/>
</dbReference>
<dbReference type="RefSeq" id="WP_343782594.1">
    <property type="nucleotide sequence ID" value="NZ_BAAACZ010000009.1"/>
</dbReference>
<dbReference type="Pfam" id="PF00990">
    <property type="entry name" value="GGDEF"/>
    <property type="match status" value="1"/>
</dbReference>
<dbReference type="PANTHER" id="PTHR45138">
    <property type="entry name" value="REGULATORY COMPONENTS OF SENSORY TRANSDUCTION SYSTEM"/>
    <property type="match status" value="1"/>
</dbReference>
<dbReference type="InterPro" id="IPR000160">
    <property type="entry name" value="GGDEF_dom"/>
</dbReference>
<sequence>MFNKKDDYIEQVFSVFRWLMLVAIMVVYYFTPENHVFNINQQELLYLVGSGALYSLIIQVALLKLNTYTKAKLRFSQSGVILDLFFISALILVTGGALSLFTPLYFIWLLHAALVWRIKGVLVATFFAFISYSSIVFYYEQLLIEVLTFTTHAILIGLVGLFAGLLTTRKQASSIDHINYKDEAMKDYISGLYNHRSFQNTLTKLVEKDKEFTLIKLNIDHFKELNDRYGYEMGDRVLAILGSTIDFWVEPREGYNFRYNGDEFTIILFEKNRRKIEQNIERWNNYFTEHVQMIDDLSEEKVTLSYGICSLMESDDRDELLRRVDRCVHQAKAKGRNRAVFDETFNAIKK</sequence>
<feature type="transmembrane region" description="Helical" evidence="1">
    <location>
        <begin position="146"/>
        <end position="166"/>
    </location>
</feature>
<feature type="transmembrane region" description="Helical" evidence="1">
    <location>
        <begin position="44"/>
        <end position="63"/>
    </location>
</feature>
<feature type="domain" description="GGDEF" evidence="2">
    <location>
        <begin position="210"/>
        <end position="344"/>
    </location>
</feature>
<dbReference type="EMBL" id="BAAACZ010000009">
    <property type="protein sequence ID" value="GAA0459351.1"/>
    <property type="molecule type" value="Genomic_DNA"/>
</dbReference>
<dbReference type="InterPro" id="IPR050469">
    <property type="entry name" value="Diguanylate_Cyclase"/>
</dbReference>
<evidence type="ECO:0000313" key="3">
    <source>
        <dbReference type="EMBL" id="GAA0459351.1"/>
    </source>
</evidence>
<evidence type="ECO:0000256" key="1">
    <source>
        <dbReference type="SAM" id="Phobius"/>
    </source>
</evidence>
<dbReference type="SUPFAM" id="SSF55073">
    <property type="entry name" value="Nucleotide cyclase"/>
    <property type="match status" value="1"/>
</dbReference>
<organism evidence="3 4">
    <name type="scientific">Alkalibacillus silvisoli</name>
    <dbReference type="NCBI Taxonomy" id="392823"/>
    <lineage>
        <taxon>Bacteria</taxon>
        <taxon>Bacillati</taxon>
        <taxon>Bacillota</taxon>
        <taxon>Bacilli</taxon>
        <taxon>Bacillales</taxon>
        <taxon>Bacillaceae</taxon>
        <taxon>Alkalibacillus</taxon>
    </lineage>
</organism>
<reference evidence="3 4" key="1">
    <citation type="journal article" date="2019" name="Int. J. Syst. Evol. Microbiol.">
        <title>The Global Catalogue of Microorganisms (GCM) 10K type strain sequencing project: providing services to taxonomists for standard genome sequencing and annotation.</title>
        <authorList>
            <consortium name="The Broad Institute Genomics Platform"/>
            <consortium name="The Broad Institute Genome Sequencing Center for Infectious Disease"/>
            <person name="Wu L."/>
            <person name="Ma J."/>
        </authorList>
    </citation>
    <scope>NUCLEOTIDE SEQUENCE [LARGE SCALE GENOMIC DNA]</scope>
    <source>
        <strain evidence="3 4">JCM 14193</strain>
    </source>
</reference>
<evidence type="ECO:0000259" key="2">
    <source>
        <dbReference type="PROSITE" id="PS50887"/>
    </source>
</evidence>
<feature type="transmembrane region" description="Helical" evidence="1">
    <location>
        <begin position="12"/>
        <end position="32"/>
    </location>
</feature>
<evidence type="ECO:0000313" key="4">
    <source>
        <dbReference type="Proteomes" id="UP001500740"/>
    </source>
</evidence>
<dbReference type="CDD" id="cd01949">
    <property type="entry name" value="GGDEF"/>
    <property type="match status" value="1"/>
</dbReference>
<keyword evidence="1" id="KW-0472">Membrane</keyword>
<dbReference type="InterPro" id="IPR043128">
    <property type="entry name" value="Rev_trsase/Diguanyl_cyclase"/>
</dbReference>
<dbReference type="PROSITE" id="PS50887">
    <property type="entry name" value="GGDEF"/>
    <property type="match status" value="1"/>
</dbReference>
<gene>
    <name evidence="3" type="ORF">GCM10008935_13280</name>
</gene>
<accession>A0ABN0ZUE8</accession>
<keyword evidence="1" id="KW-1133">Transmembrane helix</keyword>
<dbReference type="NCBIfam" id="TIGR00254">
    <property type="entry name" value="GGDEF"/>
    <property type="match status" value="1"/>
</dbReference>
<dbReference type="PANTHER" id="PTHR45138:SF9">
    <property type="entry name" value="DIGUANYLATE CYCLASE DGCM-RELATED"/>
    <property type="match status" value="1"/>
</dbReference>
<feature type="transmembrane region" description="Helical" evidence="1">
    <location>
        <begin position="84"/>
        <end position="108"/>
    </location>
</feature>
<proteinExistence type="predicted"/>
<name>A0ABN0ZUE8_9BACI</name>
<dbReference type="Gene3D" id="3.30.70.270">
    <property type="match status" value="1"/>
</dbReference>
<comment type="caution">
    <text evidence="3">The sequence shown here is derived from an EMBL/GenBank/DDBJ whole genome shotgun (WGS) entry which is preliminary data.</text>
</comment>
<keyword evidence="1" id="KW-0812">Transmembrane</keyword>
<dbReference type="SMART" id="SM00267">
    <property type="entry name" value="GGDEF"/>
    <property type="match status" value="1"/>
</dbReference>